<dbReference type="KEGG" id="gfe:Gferi_06125"/>
<feature type="domain" description="Nitrite/Sulfite reductase ferredoxin-like" evidence="9">
    <location>
        <begin position="304"/>
        <end position="368"/>
    </location>
</feature>
<dbReference type="PANTHER" id="PTHR32439">
    <property type="entry name" value="FERREDOXIN--NITRITE REDUCTASE, CHLOROPLASTIC"/>
    <property type="match status" value="1"/>
</dbReference>
<dbReference type="Pfam" id="PF01077">
    <property type="entry name" value="NIR_SIR"/>
    <property type="match status" value="1"/>
</dbReference>
<dbReference type="InterPro" id="IPR005117">
    <property type="entry name" value="NiRdtase/SiRdtase_haem-b_fer"/>
</dbReference>
<evidence type="ECO:0000256" key="1">
    <source>
        <dbReference type="ARBA" id="ARBA00022485"/>
    </source>
</evidence>
<evidence type="ECO:0000259" key="7">
    <source>
        <dbReference type="Pfam" id="PF01077"/>
    </source>
</evidence>
<dbReference type="RefSeq" id="WP_069974743.1">
    <property type="nucleotide sequence ID" value="NZ_CP017269.1"/>
</dbReference>
<gene>
    <name evidence="10" type="ORF">Gferi_06125</name>
</gene>
<protein>
    <submittedName>
        <fullName evidence="10">Ferredoxin--nitrite reductase</fullName>
    </submittedName>
</protein>
<sequence>MIKIPQQVIEEEKNYRAKVEDLKKGLIEPERFKPYRVSMGIYEQRDNDTYMIRTRIPSGVIQLSQLKKISELAKAYSHGYIHFTTRQDIQFHKVTIEDTVEIMEALLEVGIVTKGTGGNTARNIACSPLSGVSKDDVFDVTSYALAATEYSLKDPTIFNLPRKYKIAFSSSPEDTGNATIADLGFIAKTLNGKKGFEVYGAGGLGGSPNVSIKLEDFIPISEVLYHVQAMKDLFEEEGDRTNKNKARIRYILQRLGEEGFKARYQEILQKVKLEKNIKVSIYEEIPSKSIGKQVNVLNPLVVEQKAEGFYSIYVHPQNGNLPVENLDKVIEFIDALEYEPSIRLSNTQGFFVRDLKGSDAEKLLDIILKFNTPFNIDNSIACAGAATCKLGLGLSQNLLTAIVKRFKDEEEDIKAQLPKVFISGCPNSCGQHQKGEIGLYGKAKRAVDGLVPMYGISFGGAVGVGKAVLGTEYGSIPAKKIPEFFYQLAYLKSKKRIINFTEFVDRNLEEVKELIQQFSTIESESENPDLYYDFGADEKFSLKGRGPGECSAGVLDVIKLDIANAQSHINDFIKTKKSAKLYEASVSATRALLILKGIDTAKERLIFKEFVQHFIDTGYVKEDVKVLIDHLLDYKLGDLNSVESHYEDVKYLIDRVSQMYESLNSKLEITLPKEKETLEIKEAAGNNKEKSLHVVDLKGIKCPMNFVKAKIEISKIQSKETIGFYLDDGHPIKNVPNSLEAEGHEIVEINENFERYNLLVVKKK</sequence>
<dbReference type="InterPro" id="IPR001455">
    <property type="entry name" value="TusA-like"/>
</dbReference>
<proteinExistence type="predicted"/>
<dbReference type="InterPro" id="IPR006067">
    <property type="entry name" value="NO2/SO3_Rdtase_4Fe4S_dom"/>
</dbReference>
<evidence type="ECO:0000259" key="8">
    <source>
        <dbReference type="Pfam" id="PF01206"/>
    </source>
</evidence>
<dbReference type="PROSITE" id="PS00365">
    <property type="entry name" value="NIR_SIR"/>
    <property type="match status" value="1"/>
</dbReference>
<keyword evidence="11" id="KW-1185">Reference proteome</keyword>
<dbReference type="GO" id="GO:0016491">
    <property type="term" value="F:oxidoreductase activity"/>
    <property type="evidence" value="ECO:0007669"/>
    <property type="project" value="UniProtKB-KW"/>
</dbReference>
<dbReference type="Pfam" id="PF03460">
    <property type="entry name" value="NIR_SIR_ferr"/>
    <property type="match status" value="2"/>
</dbReference>
<dbReference type="GO" id="GO:0046872">
    <property type="term" value="F:metal ion binding"/>
    <property type="evidence" value="ECO:0007669"/>
    <property type="project" value="UniProtKB-KW"/>
</dbReference>
<dbReference type="PANTHER" id="PTHR32439:SF9">
    <property type="entry name" value="BLR3264 PROTEIN"/>
    <property type="match status" value="1"/>
</dbReference>
<reference evidence="10 11" key="1">
    <citation type="submission" date="2016-09" db="EMBL/GenBank/DDBJ databases">
        <title>Genomic analysis reveals versatility of anaerobic energy metabolism of Geosporobacter ferrireducens IRF9 of phylum Firmicutes.</title>
        <authorList>
            <person name="Kim S.-J."/>
        </authorList>
    </citation>
    <scope>NUCLEOTIDE SEQUENCE [LARGE SCALE GENOMIC DNA]</scope>
    <source>
        <strain evidence="10 11">IRF9</strain>
    </source>
</reference>
<dbReference type="SUPFAM" id="SSF64307">
    <property type="entry name" value="SirA-like"/>
    <property type="match status" value="1"/>
</dbReference>
<dbReference type="InterPro" id="IPR051329">
    <property type="entry name" value="NIR_SIR_4Fe-4S"/>
</dbReference>
<accession>A0A1D8GE39</accession>
<name>A0A1D8GE39_9FIRM</name>
<dbReference type="Proteomes" id="UP000095743">
    <property type="component" value="Chromosome"/>
</dbReference>
<keyword evidence="6" id="KW-0411">Iron-sulfur</keyword>
<dbReference type="Gene3D" id="3.90.480.10">
    <property type="entry name" value="Sulfite Reductase Hemoprotein,Domain 2"/>
    <property type="match status" value="1"/>
</dbReference>
<feature type="domain" description="Nitrite/sulphite reductase 4Fe-4S" evidence="7">
    <location>
        <begin position="118"/>
        <end position="269"/>
    </location>
</feature>
<feature type="domain" description="Nitrite/Sulfite reductase ferredoxin-like" evidence="9">
    <location>
        <begin position="42"/>
        <end position="109"/>
    </location>
</feature>
<dbReference type="InterPro" id="IPR045854">
    <property type="entry name" value="NO2/SO3_Rdtase_4Fe4S_sf"/>
</dbReference>
<keyword evidence="3" id="KW-0479">Metal-binding</keyword>
<feature type="domain" description="UPF0033" evidence="8">
    <location>
        <begin position="694"/>
        <end position="761"/>
    </location>
</feature>
<evidence type="ECO:0000256" key="6">
    <source>
        <dbReference type="ARBA" id="ARBA00023014"/>
    </source>
</evidence>
<keyword evidence="5" id="KW-0408">Iron</keyword>
<dbReference type="OrthoDB" id="9803707at2"/>
<evidence type="ECO:0000256" key="4">
    <source>
        <dbReference type="ARBA" id="ARBA00023002"/>
    </source>
</evidence>
<dbReference type="SUPFAM" id="SSF55124">
    <property type="entry name" value="Nitrite/Sulfite reductase N-terminal domain-like"/>
    <property type="match status" value="2"/>
</dbReference>
<dbReference type="STRING" id="1424294.Gferi_06125"/>
<dbReference type="GO" id="GO:0051539">
    <property type="term" value="F:4 iron, 4 sulfur cluster binding"/>
    <property type="evidence" value="ECO:0007669"/>
    <property type="project" value="UniProtKB-KW"/>
</dbReference>
<dbReference type="AlphaFoldDB" id="A0A1D8GE39"/>
<keyword evidence="1" id="KW-0004">4Fe-4S</keyword>
<dbReference type="InterPro" id="IPR006066">
    <property type="entry name" value="NO2/SO3_Rdtase_FeS/sirohaem_BS"/>
</dbReference>
<evidence type="ECO:0000256" key="3">
    <source>
        <dbReference type="ARBA" id="ARBA00022723"/>
    </source>
</evidence>
<organism evidence="10 11">
    <name type="scientific">Geosporobacter ferrireducens</name>
    <dbReference type="NCBI Taxonomy" id="1424294"/>
    <lineage>
        <taxon>Bacteria</taxon>
        <taxon>Bacillati</taxon>
        <taxon>Bacillota</taxon>
        <taxon>Clostridia</taxon>
        <taxon>Peptostreptococcales</taxon>
        <taxon>Thermotaleaceae</taxon>
        <taxon>Geosporobacter</taxon>
    </lineage>
</organism>
<dbReference type="Gene3D" id="3.30.110.40">
    <property type="entry name" value="TusA-like domain"/>
    <property type="match status" value="1"/>
</dbReference>
<dbReference type="PRINTS" id="PR00397">
    <property type="entry name" value="SIROHAEM"/>
</dbReference>
<dbReference type="Gene3D" id="3.30.413.10">
    <property type="entry name" value="Sulfite Reductase Hemoprotein, domain 1"/>
    <property type="match status" value="2"/>
</dbReference>
<evidence type="ECO:0000313" key="11">
    <source>
        <dbReference type="Proteomes" id="UP000095743"/>
    </source>
</evidence>
<evidence type="ECO:0000256" key="5">
    <source>
        <dbReference type="ARBA" id="ARBA00023004"/>
    </source>
</evidence>
<dbReference type="EMBL" id="CP017269">
    <property type="protein sequence ID" value="AOT69177.1"/>
    <property type="molecule type" value="Genomic_DNA"/>
</dbReference>
<evidence type="ECO:0000259" key="9">
    <source>
        <dbReference type="Pfam" id="PF03460"/>
    </source>
</evidence>
<evidence type="ECO:0000313" key="10">
    <source>
        <dbReference type="EMBL" id="AOT69177.1"/>
    </source>
</evidence>
<keyword evidence="4" id="KW-0560">Oxidoreductase</keyword>
<keyword evidence="2" id="KW-0349">Heme</keyword>
<dbReference type="SUPFAM" id="SSF56014">
    <property type="entry name" value="Nitrite and sulphite reductase 4Fe-4S domain-like"/>
    <property type="match status" value="2"/>
</dbReference>
<dbReference type="CDD" id="cd00291">
    <property type="entry name" value="SirA_YedF_YeeD"/>
    <property type="match status" value="1"/>
</dbReference>
<evidence type="ECO:0000256" key="2">
    <source>
        <dbReference type="ARBA" id="ARBA00022617"/>
    </source>
</evidence>
<dbReference type="Pfam" id="PF01206">
    <property type="entry name" value="TusA"/>
    <property type="match status" value="1"/>
</dbReference>
<dbReference type="InterPro" id="IPR036868">
    <property type="entry name" value="TusA-like_sf"/>
</dbReference>
<dbReference type="InterPro" id="IPR036136">
    <property type="entry name" value="Nit/Sulf_reduc_fer-like_dom_sf"/>
</dbReference>
<dbReference type="GO" id="GO:0020037">
    <property type="term" value="F:heme binding"/>
    <property type="evidence" value="ECO:0007669"/>
    <property type="project" value="InterPro"/>
</dbReference>